<gene>
    <name evidence="2" type="ORF">OCBIM_22010012mg</name>
</gene>
<feature type="signal peptide" evidence="1">
    <location>
        <begin position="1"/>
        <end position="20"/>
    </location>
</feature>
<reference evidence="2" key="1">
    <citation type="submission" date="2015-07" db="EMBL/GenBank/DDBJ databases">
        <title>MeaNS - Measles Nucleotide Surveillance Program.</title>
        <authorList>
            <person name="Tran T."/>
            <person name="Druce J."/>
        </authorList>
    </citation>
    <scope>NUCLEOTIDE SEQUENCE</scope>
    <source>
        <strain evidence="2">UCB-OBI-ISO-001</strain>
        <tissue evidence="2">Gonad</tissue>
    </source>
</reference>
<dbReference type="AlphaFoldDB" id="A0A0L8FRF4"/>
<dbReference type="EMBL" id="KQ427205">
    <property type="protein sequence ID" value="KOF67296.1"/>
    <property type="molecule type" value="Genomic_DNA"/>
</dbReference>
<evidence type="ECO:0008006" key="3">
    <source>
        <dbReference type="Google" id="ProtNLM"/>
    </source>
</evidence>
<dbReference type="KEGG" id="obi:106881629"/>
<proteinExistence type="predicted"/>
<evidence type="ECO:0000313" key="2">
    <source>
        <dbReference type="EMBL" id="KOF67296.1"/>
    </source>
</evidence>
<protein>
    <recommendedName>
        <fullName evidence="3">Ig-like domain-containing protein</fullName>
    </recommendedName>
</protein>
<keyword evidence="1" id="KW-0732">Signal</keyword>
<organism evidence="2">
    <name type="scientific">Octopus bimaculoides</name>
    <name type="common">California two-spotted octopus</name>
    <dbReference type="NCBI Taxonomy" id="37653"/>
    <lineage>
        <taxon>Eukaryota</taxon>
        <taxon>Metazoa</taxon>
        <taxon>Spiralia</taxon>
        <taxon>Lophotrochozoa</taxon>
        <taxon>Mollusca</taxon>
        <taxon>Cephalopoda</taxon>
        <taxon>Coleoidea</taxon>
        <taxon>Octopodiformes</taxon>
        <taxon>Octopoda</taxon>
        <taxon>Incirrata</taxon>
        <taxon>Octopodidae</taxon>
        <taxon>Octopus</taxon>
    </lineage>
</organism>
<dbReference type="InterPro" id="IPR013783">
    <property type="entry name" value="Ig-like_fold"/>
</dbReference>
<name>A0A0L8FRF4_OCTBM</name>
<feature type="chain" id="PRO_5005582655" description="Ig-like domain-containing protein" evidence="1">
    <location>
        <begin position="21"/>
        <end position="159"/>
    </location>
</feature>
<evidence type="ECO:0000256" key="1">
    <source>
        <dbReference type="SAM" id="SignalP"/>
    </source>
</evidence>
<dbReference type="OrthoDB" id="10278755at2759"/>
<dbReference type="Gene3D" id="2.60.40.10">
    <property type="entry name" value="Immunoglobulins"/>
    <property type="match status" value="1"/>
</dbReference>
<sequence length="159" mass="17700">MEIFRFGVFVTVLCAYLVESVDIVISPGEVIAGGKEKVKITCIDKKYAKKVYAITISKDGRDIVTIEPPKKAIWVDNDISRRAYLINTYISAGNSIATLYVTIPRGWDTGLYRCTVQKTPRPETSRPMALKVNGSSLPRMDMMLVLLVAANMVYSVMQS</sequence>
<accession>A0A0L8FRF4</accession>